<evidence type="ECO:0000313" key="2">
    <source>
        <dbReference type="EMBL" id="EAW12214.1"/>
    </source>
</evidence>
<dbReference type="OrthoDB" id="4367600at2759"/>
<sequence length="278" mass="29892">MQCSRSGSSTPMGRDPDSRWVQWLALTRRNNPTSLSGTVSSCSSTSSLPINSSNLSDSGRLRSRSSATSYFALLSAADAQDARAQHHHAHKHSGSGTGPRYMDSSWVAWFNERGQRQDMTDEPLHTTHPFHAGSNTYPESSLQMQAQSYLPETTTGLPPSAFLNPTTTPSAVSSICTATPFPSPLAGGVMDTDMDALQRQFADYPPFPVNFTDGVPPFDPAELDAGLLTWLDEQHAFAFSVEEPAACPGKRSLEGFPADVAVDHTGKKQKVYHGGGAC</sequence>
<evidence type="ECO:0000256" key="1">
    <source>
        <dbReference type="SAM" id="MobiDB-lite"/>
    </source>
</evidence>
<feature type="compositionally biased region" description="Low complexity" evidence="1">
    <location>
        <begin position="33"/>
        <end position="58"/>
    </location>
</feature>
<dbReference type="OMA" id="WVQWLAL"/>
<name>A1CCF7_ASPCL</name>
<accession>A1CCF7</accession>
<gene>
    <name evidence="2" type="ORF">ACLA_061760</name>
</gene>
<dbReference type="HOGENOM" id="CLU_1001060_0_0_1"/>
<keyword evidence="3" id="KW-1185">Reference proteome</keyword>
<dbReference type="Proteomes" id="UP000006701">
    <property type="component" value="Unassembled WGS sequence"/>
</dbReference>
<dbReference type="GeneID" id="4705865"/>
<evidence type="ECO:0000313" key="3">
    <source>
        <dbReference type="Proteomes" id="UP000006701"/>
    </source>
</evidence>
<protein>
    <submittedName>
        <fullName evidence="2">Uncharacterized protein</fullName>
    </submittedName>
</protein>
<dbReference type="AlphaFoldDB" id="A1CCF7"/>
<dbReference type="RefSeq" id="XP_001273640.1">
    <property type="nucleotide sequence ID" value="XM_001273639.1"/>
</dbReference>
<dbReference type="EMBL" id="DS027050">
    <property type="protein sequence ID" value="EAW12214.1"/>
    <property type="molecule type" value="Genomic_DNA"/>
</dbReference>
<feature type="region of interest" description="Disordered" evidence="1">
    <location>
        <begin position="33"/>
        <end position="61"/>
    </location>
</feature>
<reference evidence="2 3" key="1">
    <citation type="journal article" date="2008" name="PLoS Genet.">
        <title>Genomic islands in the pathogenic filamentous fungus Aspergillus fumigatus.</title>
        <authorList>
            <person name="Fedorova N.D."/>
            <person name="Khaldi N."/>
            <person name="Joardar V.S."/>
            <person name="Maiti R."/>
            <person name="Amedeo P."/>
            <person name="Anderson M.J."/>
            <person name="Crabtree J."/>
            <person name="Silva J.C."/>
            <person name="Badger J.H."/>
            <person name="Albarraq A."/>
            <person name="Angiuoli S."/>
            <person name="Bussey H."/>
            <person name="Bowyer P."/>
            <person name="Cotty P.J."/>
            <person name="Dyer P.S."/>
            <person name="Egan A."/>
            <person name="Galens K."/>
            <person name="Fraser-Liggett C.M."/>
            <person name="Haas B.J."/>
            <person name="Inman J.M."/>
            <person name="Kent R."/>
            <person name="Lemieux S."/>
            <person name="Malavazi I."/>
            <person name="Orvis J."/>
            <person name="Roemer T."/>
            <person name="Ronning C.M."/>
            <person name="Sundaram J.P."/>
            <person name="Sutton G."/>
            <person name="Turner G."/>
            <person name="Venter J.C."/>
            <person name="White O.R."/>
            <person name="Whitty B.R."/>
            <person name="Youngman P."/>
            <person name="Wolfe K.H."/>
            <person name="Goldman G.H."/>
            <person name="Wortman J.R."/>
            <person name="Jiang B."/>
            <person name="Denning D.W."/>
            <person name="Nierman W.C."/>
        </authorList>
    </citation>
    <scope>NUCLEOTIDE SEQUENCE [LARGE SCALE GENOMIC DNA]</scope>
    <source>
        <strain evidence="3">ATCC 1007 / CBS 513.65 / DSM 816 / NCTC 3887 / NRRL 1</strain>
    </source>
</reference>
<proteinExistence type="predicted"/>
<organism evidence="2 3">
    <name type="scientific">Aspergillus clavatus (strain ATCC 1007 / CBS 513.65 / DSM 816 / NCTC 3887 / NRRL 1 / QM 1276 / 107)</name>
    <dbReference type="NCBI Taxonomy" id="344612"/>
    <lineage>
        <taxon>Eukaryota</taxon>
        <taxon>Fungi</taxon>
        <taxon>Dikarya</taxon>
        <taxon>Ascomycota</taxon>
        <taxon>Pezizomycotina</taxon>
        <taxon>Eurotiomycetes</taxon>
        <taxon>Eurotiomycetidae</taxon>
        <taxon>Eurotiales</taxon>
        <taxon>Aspergillaceae</taxon>
        <taxon>Aspergillus</taxon>
        <taxon>Aspergillus subgen. Fumigati</taxon>
    </lineage>
</organism>
<dbReference type="KEGG" id="act:ACLA_061760"/>
<dbReference type="VEuPathDB" id="FungiDB:ACLA_061760"/>